<dbReference type="GO" id="GO:0051301">
    <property type="term" value="P:cell division"/>
    <property type="evidence" value="ECO:0007669"/>
    <property type="project" value="UniProtKB-KW"/>
</dbReference>
<gene>
    <name evidence="2" type="ORF">BJ980_001535</name>
</gene>
<proteinExistence type="predicted"/>
<organism evidence="2 3">
    <name type="scientific">Nocardioides daedukensis</name>
    <dbReference type="NCBI Taxonomy" id="634462"/>
    <lineage>
        <taxon>Bacteria</taxon>
        <taxon>Bacillati</taxon>
        <taxon>Actinomycetota</taxon>
        <taxon>Actinomycetes</taxon>
        <taxon>Propionibacteriales</taxon>
        <taxon>Nocardioidaceae</taxon>
        <taxon>Nocardioides</taxon>
    </lineage>
</organism>
<name>A0A7Y9RXQ6_9ACTN</name>
<sequence length="114" mass="12153">MSTMTLTPSIPSFRTSQVRLTRRGRLVVFVAALLFVLAGAVFLGTSSVASNNESGSEQQTEVIMVGYGETLWGISSDLAEDGSVRDMMATIKDLNALDSSMLVAGQEIHVPVTD</sequence>
<comment type="caution">
    <text evidence="2">The sequence shown here is derived from an EMBL/GenBank/DDBJ whole genome shotgun (WGS) entry which is preliminary data.</text>
</comment>
<evidence type="ECO:0000313" key="3">
    <source>
        <dbReference type="Proteomes" id="UP000540656"/>
    </source>
</evidence>
<dbReference type="SMART" id="SM00257">
    <property type="entry name" value="LysM"/>
    <property type="match status" value="1"/>
</dbReference>
<accession>A0A7Y9RXQ6</accession>
<reference evidence="2 3" key="1">
    <citation type="submission" date="2020-07" db="EMBL/GenBank/DDBJ databases">
        <title>Sequencing the genomes of 1000 actinobacteria strains.</title>
        <authorList>
            <person name="Klenk H.-P."/>
        </authorList>
    </citation>
    <scope>NUCLEOTIDE SEQUENCE [LARGE SCALE GENOMIC DNA]</scope>
    <source>
        <strain evidence="2 3">DSM 23819</strain>
    </source>
</reference>
<keyword evidence="3" id="KW-1185">Reference proteome</keyword>
<dbReference type="RefSeq" id="WP_179501761.1">
    <property type="nucleotide sequence ID" value="NZ_JACCAA010000001.1"/>
</dbReference>
<dbReference type="InterPro" id="IPR018392">
    <property type="entry name" value="LysM"/>
</dbReference>
<dbReference type="InterPro" id="IPR036779">
    <property type="entry name" value="LysM_dom_sf"/>
</dbReference>
<dbReference type="Pfam" id="PF01476">
    <property type="entry name" value="LysM"/>
    <property type="match status" value="1"/>
</dbReference>
<dbReference type="Gene3D" id="3.10.350.10">
    <property type="entry name" value="LysM domain"/>
    <property type="match status" value="1"/>
</dbReference>
<dbReference type="Proteomes" id="UP000540656">
    <property type="component" value="Unassembled WGS sequence"/>
</dbReference>
<dbReference type="EMBL" id="JACCAA010000001">
    <property type="protein sequence ID" value="NYG58612.1"/>
    <property type="molecule type" value="Genomic_DNA"/>
</dbReference>
<evidence type="ECO:0000259" key="1">
    <source>
        <dbReference type="SMART" id="SM00257"/>
    </source>
</evidence>
<keyword evidence="2" id="KW-0131">Cell cycle</keyword>
<dbReference type="AlphaFoldDB" id="A0A7Y9RXQ6"/>
<protein>
    <submittedName>
        <fullName evidence="2">Cell division protein YceG involved in septum cleavage</fullName>
    </submittedName>
</protein>
<feature type="domain" description="LysM" evidence="1">
    <location>
        <begin position="62"/>
        <end position="111"/>
    </location>
</feature>
<evidence type="ECO:0000313" key="2">
    <source>
        <dbReference type="EMBL" id="NYG58612.1"/>
    </source>
</evidence>
<keyword evidence="2" id="KW-0132">Cell division</keyword>